<comment type="caution">
    <text evidence="3">The sequence shown here is derived from an EMBL/GenBank/DDBJ whole genome shotgun (WGS) entry which is preliminary data.</text>
</comment>
<reference evidence="3 4" key="1">
    <citation type="submission" date="2019-03" db="EMBL/GenBank/DDBJ databases">
        <title>Whole genome sequence of Arthrobacter sp JH1-1.</title>
        <authorList>
            <person name="Trinh H.N."/>
        </authorList>
    </citation>
    <scope>NUCLEOTIDE SEQUENCE [LARGE SCALE GENOMIC DNA]</scope>
    <source>
        <strain evidence="3 4">JH1-1</strain>
    </source>
</reference>
<dbReference type="RefSeq" id="WP_133204681.1">
    <property type="nucleotide sequence ID" value="NZ_SMRU01000014.1"/>
</dbReference>
<dbReference type="OrthoDB" id="5187898at2"/>
<evidence type="ECO:0000313" key="3">
    <source>
        <dbReference type="EMBL" id="TDF94960.1"/>
    </source>
</evidence>
<keyword evidence="4" id="KW-1185">Reference proteome</keyword>
<feature type="transmembrane region" description="Helical" evidence="1">
    <location>
        <begin position="24"/>
        <end position="44"/>
    </location>
</feature>
<evidence type="ECO:0000313" key="4">
    <source>
        <dbReference type="Proteomes" id="UP000295511"/>
    </source>
</evidence>
<dbReference type="Proteomes" id="UP000295511">
    <property type="component" value="Unassembled WGS sequence"/>
</dbReference>
<evidence type="ECO:0000259" key="2">
    <source>
        <dbReference type="Pfam" id="PF13400"/>
    </source>
</evidence>
<gene>
    <name evidence="3" type="ORF">E1809_13155</name>
</gene>
<organism evidence="3 4">
    <name type="scientific">Arthrobacter terricola</name>
    <dbReference type="NCBI Taxonomy" id="2547396"/>
    <lineage>
        <taxon>Bacteria</taxon>
        <taxon>Bacillati</taxon>
        <taxon>Actinomycetota</taxon>
        <taxon>Actinomycetes</taxon>
        <taxon>Micrococcales</taxon>
        <taxon>Micrococcaceae</taxon>
        <taxon>Arthrobacter</taxon>
    </lineage>
</organism>
<name>A0A4R5KKP5_9MICC</name>
<protein>
    <submittedName>
        <fullName evidence="3">Pilus assembly protein TadG</fullName>
    </submittedName>
</protein>
<keyword evidence="1" id="KW-1133">Transmembrane helix</keyword>
<keyword evidence="1" id="KW-0472">Membrane</keyword>
<sequence>MQRLRLRALAFCGDSTGDDGERGAVAVLVALLLVVLLGFAALAVDVGMLYSEKAQVQNGADAAALGVAQKCASNTSDPNCSSTSPLATSLANKNALDGLNNVKSLSVDLTNRKVTVTAGAQQSGGTPNSVSLFFARVLGFNTSDVLATSSVQWGSALAGRTAFPLAYSICQVKGYIGGALQLLQDHGTGANPSCNYGPSGATVAGGYGWIVQDTGACGGTINLATSEGGSAPGNSTPNNCSATLQKWADTITAGRDVIVLLPVFDSVTGTGSGAVYHLVSFAAFKVAGWKFSGNNTVPDAFRNTNSDVGNALACTGNCRGIIGSFVKYVSLADGYSLGPVDAYGATIVRLIS</sequence>
<evidence type="ECO:0000256" key="1">
    <source>
        <dbReference type="SAM" id="Phobius"/>
    </source>
</evidence>
<feature type="domain" description="Putative Flp pilus-assembly TadG-like N-terminal" evidence="2">
    <location>
        <begin position="23"/>
        <end position="69"/>
    </location>
</feature>
<dbReference type="InterPro" id="IPR028087">
    <property type="entry name" value="Tad_N"/>
</dbReference>
<dbReference type="EMBL" id="SMRU01000014">
    <property type="protein sequence ID" value="TDF94960.1"/>
    <property type="molecule type" value="Genomic_DNA"/>
</dbReference>
<dbReference type="Pfam" id="PF13400">
    <property type="entry name" value="Tad"/>
    <property type="match status" value="1"/>
</dbReference>
<proteinExistence type="predicted"/>
<dbReference type="AlphaFoldDB" id="A0A4R5KKP5"/>
<keyword evidence="1" id="KW-0812">Transmembrane</keyword>
<accession>A0A4R5KKP5</accession>